<dbReference type="InterPro" id="IPR036909">
    <property type="entry name" value="Cyt_c-like_dom_sf"/>
</dbReference>
<sequence length="190" mass="21059">MGYFSFGKKIMILPVFAVSVVISVYSIAIANGPDVSPRDQVFLLSPKKTFEYYCSPCHGMKGKGDGTFFTIDLKPKPRNLTDLDYMSKRTDDQLIKSITDGSKSVDKSNLCPPWGHTLTEKRIKELVAYIRSFSTQTTEKPVVAAKEQIVEEAKDTILKTSVRWAFVGVVTIALAIGAISELKKLKSETV</sequence>
<dbReference type="InterPro" id="IPR009056">
    <property type="entry name" value="Cyt_c-like_dom"/>
</dbReference>
<dbReference type="GO" id="GO:0046872">
    <property type="term" value="F:metal ion binding"/>
    <property type="evidence" value="ECO:0007669"/>
    <property type="project" value="UniProtKB-KW"/>
</dbReference>
<feature type="domain" description="Cytochrome c" evidence="6">
    <location>
        <begin position="33"/>
        <end position="134"/>
    </location>
</feature>
<organism evidence="7 8">
    <name type="scientific">Candidatus Jettenia ecosi</name>
    <dbReference type="NCBI Taxonomy" id="2494326"/>
    <lineage>
        <taxon>Bacteria</taxon>
        <taxon>Pseudomonadati</taxon>
        <taxon>Planctomycetota</taxon>
        <taxon>Candidatus Brocadiia</taxon>
        <taxon>Candidatus Brocadiales</taxon>
        <taxon>Candidatus Brocadiaceae</taxon>
        <taxon>Candidatus Jettenia</taxon>
    </lineage>
</organism>
<evidence type="ECO:0000259" key="6">
    <source>
        <dbReference type="PROSITE" id="PS51007"/>
    </source>
</evidence>
<evidence type="ECO:0000256" key="1">
    <source>
        <dbReference type="ARBA" id="ARBA00022617"/>
    </source>
</evidence>
<keyword evidence="1 4" id="KW-0349">Heme</keyword>
<keyword evidence="5" id="KW-0812">Transmembrane</keyword>
<comment type="caution">
    <text evidence="7">The sequence shown here is derived from an EMBL/GenBank/DDBJ whole genome shotgun (WGS) entry which is preliminary data.</text>
</comment>
<feature type="transmembrane region" description="Helical" evidence="5">
    <location>
        <begin position="164"/>
        <end position="182"/>
    </location>
</feature>
<evidence type="ECO:0000256" key="5">
    <source>
        <dbReference type="SAM" id="Phobius"/>
    </source>
</evidence>
<keyword evidence="5" id="KW-1133">Transmembrane helix</keyword>
<gene>
    <name evidence="7" type="ORF">JETT_2418</name>
</gene>
<evidence type="ECO:0000313" key="7">
    <source>
        <dbReference type="EMBL" id="TLD41309.1"/>
    </source>
</evidence>
<keyword evidence="2 4" id="KW-0479">Metal-binding</keyword>
<dbReference type="PROSITE" id="PS51007">
    <property type="entry name" value="CYTC"/>
    <property type="match status" value="1"/>
</dbReference>
<dbReference type="GO" id="GO:0009055">
    <property type="term" value="F:electron transfer activity"/>
    <property type="evidence" value="ECO:0007669"/>
    <property type="project" value="InterPro"/>
</dbReference>
<evidence type="ECO:0000256" key="4">
    <source>
        <dbReference type="PROSITE-ProRule" id="PRU00433"/>
    </source>
</evidence>
<dbReference type="AlphaFoldDB" id="A0A533QAH2"/>
<dbReference type="SUPFAM" id="SSF46626">
    <property type="entry name" value="Cytochrome c"/>
    <property type="match status" value="1"/>
</dbReference>
<evidence type="ECO:0000313" key="8">
    <source>
        <dbReference type="Proteomes" id="UP000319783"/>
    </source>
</evidence>
<evidence type="ECO:0000256" key="2">
    <source>
        <dbReference type="ARBA" id="ARBA00022723"/>
    </source>
</evidence>
<name>A0A533QAH2_9BACT</name>
<evidence type="ECO:0000256" key="3">
    <source>
        <dbReference type="ARBA" id="ARBA00023004"/>
    </source>
</evidence>
<keyword evidence="5" id="KW-0472">Membrane</keyword>
<reference evidence="7 8" key="1">
    <citation type="submission" date="2019-04" db="EMBL/GenBank/DDBJ databases">
        <title>Genome of a novel bacterium Candidatus Jettenia ecosi reconstructed from metagenome of an anammox bioreactor.</title>
        <authorList>
            <person name="Mardanov A.V."/>
            <person name="Beletsky A.V."/>
            <person name="Ravin N.V."/>
            <person name="Botchkova E.A."/>
            <person name="Litti Y.V."/>
            <person name="Nozhevnikova A.N."/>
        </authorList>
    </citation>
    <scope>NUCLEOTIDE SEQUENCE [LARGE SCALE GENOMIC DNA]</scope>
    <source>
        <strain evidence="7">J2</strain>
    </source>
</reference>
<proteinExistence type="predicted"/>
<dbReference type="Pfam" id="PF13442">
    <property type="entry name" value="Cytochrome_CBB3"/>
    <property type="match status" value="1"/>
</dbReference>
<accession>A0A533QAH2</accession>
<dbReference type="Proteomes" id="UP000319783">
    <property type="component" value="Unassembled WGS sequence"/>
</dbReference>
<dbReference type="Gene3D" id="1.10.760.10">
    <property type="entry name" value="Cytochrome c-like domain"/>
    <property type="match status" value="1"/>
</dbReference>
<protein>
    <submittedName>
        <fullName evidence="7">Cytochrome c, class IC</fullName>
    </submittedName>
</protein>
<keyword evidence="3 4" id="KW-0408">Iron</keyword>
<dbReference type="EMBL" id="SULG01000053">
    <property type="protein sequence ID" value="TLD41309.1"/>
    <property type="molecule type" value="Genomic_DNA"/>
</dbReference>
<dbReference type="GO" id="GO:0020037">
    <property type="term" value="F:heme binding"/>
    <property type="evidence" value="ECO:0007669"/>
    <property type="project" value="InterPro"/>
</dbReference>
<feature type="transmembrane region" description="Helical" evidence="5">
    <location>
        <begin position="12"/>
        <end position="30"/>
    </location>
</feature>